<feature type="chain" id="PRO_5042899529" evidence="3">
    <location>
        <begin position="27"/>
        <end position="361"/>
    </location>
</feature>
<name>A0AAN9IFF0_CROPI</name>
<feature type="signal peptide" evidence="3">
    <location>
        <begin position="1"/>
        <end position="26"/>
    </location>
</feature>
<keyword evidence="5" id="KW-1185">Reference proteome</keyword>
<dbReference type="InterPro" id="IPR050592">
    <property type="entry name" value="GDSL_lipolytic_enzyme"/>
</dbReference>
<organism evidence="4 5">
    <name type="scientific">Crotalaria pallida</name>
    <name type="common">Smooth rattlebox</name>
    <name type="synonym">Crotalaria striata</name>
    <dbReference type="NCBI Taxonomy" id="3830"/>
    <lineage>
        <taxon>Eukaryota</taxon>
        <taxon>Viridiplantae</taxon>
        <taxon>Streptophyta</taxon>
        <taxon>Embryophyta</taxon>
        <taxon>Tracheophyta</taxon>
        <taxon>Spermatophyta</taxon>
        <taxon>Magnoliopsida</taxon>
        <taxon>eudicotyledons</taxon>
        <taxon>Gunneridae</taxon>
        <taxon>Pentapetalae</taxon>
        <taxon>rosids</taxon>
        <taxon>fabids</taxon>
        <taxon>Fabales</taxon>
        <taxon>Fabaceae</taxon>
        <taxon>Papilionoideae</taxon>
        <taxon>50 kb inversion clade</taxon>
        <taxon>genistoids sensu lato</taxon>
        <taxon>core genistoids</taxon>
        <taxon>Crotalarieae</taxon>
        <taxon>Crotalaria</taxon>
    </lineage>
</organism>
<proteinExistence type="inferred from homology"/>
<comment type="similarity">
    <text evidence="1">Belongs to the 'GDSL' lipolytic enzyme family.</text>
</comment>
<dbReference type="CDD" id="cd01837">
    <property type="entry name" value="SGNH_plant_lipase_like"/>
    <property type="match status" value="1"/>
</dbReference>
<dbReference type="EMBL" id="JAYWIO010000003">
    <property type="protein sequence ID" value="KAK7276414.1"/>
    <property type="molecule type" value="Genomic_DNA"/>
</dbReference>
<reference evidence="4 5" key="1">
    <citation type="submission" date="2024-01" db="EMBL/GenBank/DDBJ databases">
        <title>The genomes of 5 underutilized Papilionoideae crops provide insights into root nodulation and disease resistanc.</title>
        <authorList>
            <person name="Yuan L."/>
        </authorList>
    </citation>
    <scope>NUCLEOTIDE SEQUENCE [LARGE SCALE GENOMIC DNA]</scope>
    <source>
        <strain evidence="4">ZHUSHIDOU_FW_LH</strain>
        <tissue evidence="4">Leaf</tissue>
    </source>
</reference>
<evidence type="ECO:0000256" key="3">
    <source>
        <dbReference type="SAM" id="SignalP"/>
    </source>
</evidence>
<dbReference type="SUPFAM" id="SSF52266">
    <property type="entry name" value="SGNH hydrolase"/>
    <property type="match status" value="1"/>
</dbReference>
<keyword evidence="2 3" id="KW-0732">Signal</keyword>
<comment type="caution">
    <text evidence="4">The sequence shown here is derived from an EMBL/GenBank/DDBJ whole genome shotgun (WGS) entry which is preliminary data.</text>
</comment>
<sequence length="361" mass="39851">MKANPFILLLSVFFFFFISQPITTNASSNVSALFAFGDSTIDSGNNNGFSTLFRGDHLPYGRDFPSHYPTGRFSNGKISTDFLANILGIKDVLPAYLDPHLSDQDLLTGVSFGSGGSGLDYHTAALARVLDLSAQFELFERSVQRIRRVVGVEKANNIIENALFVISTGTNDMLYNAYLFPANMIRYGSISGYQDFLLQNLQSFVQRLYGAGARRIVVAGLPPIGCLPIQVTIGSIIPSPHWLHRECNVQQNMDSEAYNNKLQYQIHSLQSMLSGAKVAYFDIFTPILDMVLNPAKYGFEQTIQGCCGTGLVEMGPVCNVFDPTCFDPSKYLFWDAVHPTQAAYSVLAESGRQHLLPYITS</sequence>
<dbReference type="InterPro" id="IPR001087">
    <property type="entry name" value="GDSL"/>
</dbReference>
<dbReference type="Pfam" id="PF00657">
    <property type="entry name" value="Lipase_GDSL"/>
    <property type="match status" value="1"/>
</dbReference>
<gene>
    <name evidence="4" type="ORF">RIF29_17553</name>
</gene>
<evidence type="ECO:0000256" key="2">
    <source>
        <dbReference type="ARBA" id="ARBA00022729"/>
    </source>
</evidence>
<evidence type="ECO:0000313" key="5">
    <source>
        <dbReference type="Proteomes" id="UP001372338"/>
    </source>
</evidence>
<dbReference type="InterPro" id="IPR035669">
    <property type="entry name" value="SGNH_plant_lipase-like"/>
</dbReference>
<dbReference type="PANTHER" id="PTHR45642:SF139">
    <property type="entry name" value="SGNH HYDROLASE-TYPE ESTERASE DOMAIN-CONTAINING PROTEIN"/>
    <property type="match status" value="1"/>
</dbReference>
<dbReference type="AlphaFoldDB" id="A0AAN9IFF0"/>
<evidence type="ECO:0000313" key="4">
    <source>
        <dbReference type="EMBL" id="KAK7276414.1"/>
    </source>
</evidence>
<dbReference type="Proteomes" id="UP001372338">
    <property type="component" value="Unassembled WGS sequence"/>
</dbReference>
<evidence type="ECO:0000256" key="1">
    <source>
        <dbReference type="ARBA" id="ARBA00008668"/>
    </source>
</evidence>
<dbReference type="PANTHER" id="PTHR45642">
    <property type="entry name" value="GDSL ESTERASE/LIPASE EXL3"/>
    <property type="match status" value="1"/>
</dbReference>
<protein>
    <submittedName>
        <fullName evidence="4">Uncharacterized protein</fullName>
    </submittedName>
</protein>
<dbReference type="Gene3D" id="3.40.50.1110">
    <property type="entry name" value="SGNH hydrolase"/>
    <property type="match status" value="1"/>
</dbReference>
<accession>A0AAN9IFF0</accession>
<dbReference type="InterPro" id="IPR036514">
    <property type="entry name" value="SGNH_hydro_sf"/>
</dbReference>
<dbReference type="GO" id="GO:0016788">
    <property type="term" value="F:hydrolase activity, acting on ester bonds"/>
    <property type="evidence" value="ECO:0007669"/>
    <property type="project" value="InterPro"/>
</dbReference>